<dbReference type="PANTHER" id="PTHR15741:SF27">
    <property type="entry name" value="TRANSCRIPTION FACTOR AP-4"/>
    <property type="match status" value="1"/>
</dbReference>
<comment type="subcellular location">
    <subcellularLocation>
        <location evidence="1">Nucleus</location>
    </subcellularLocation>
</comment>
<keyword evidence="5" id="KW-0539">Nucleus</keyword>
<name>A0A1C7NKQ5_9FUNG</name>
<dbReference type="InterPro" id="IPR036638">
    <property type="entry name" value="HLH_DNA-bd_sf"/>
</dbReference>
<dbReference type="OrthoDB" id="5778525at2759"/>
<dbReference type="GO" id="GO:0005634">
    <property type="term" value="C:nucleus"/>
    <property type="evidence" value="ECO:0007669"/>
    <property type="project" value="UniProtKB-SubCell"/>
</dbReference>
<evidence type="ECO:0000313" key="8">
    <source>
        <dbReference type="EMBL" id="OBZ89399.1"/>
    </source>
</evidence>
<organism evidence="8 9">
    <name type="scientific">Choanephora cucurbitarum</name>
    <dbReference type="NCBI Taxonomy" id="101091"/>
    <lineage>
        <taxon>Eukaryota</taxon>
        <taxon>Fungi</taxon>
        <taxon>Fungi incertae sedis</taxon>
        <taxon>Mucoromycota</taxon>
        <taxon>Mucoromycotina</taxon>
        <taxon>Mucoromycetes</taxon>
        <taxon>Mucorales</taxon>
        <taxon>Mucorineae</taxon>
        <taxon>Choanephoraceae</taxon>
        <taxon>Choanephoroideae</taxon>
        <taxon>Choanephora</taxon>
    </lineage>
</organism>
<dbReference type="InterPro" id="IPR011598">
    <property type="entry name" value="bHLH_dom"/>
</dbReference>
<keyword evidence="9" id="KW-1185">Reference proteome</keyword>
<evidence type="ECO:0000256" key="3">
    <source>
        <dbReference type="ARBA" id="ARBA00023125"/>
    </source>
</evidence>
<accession>A0A1C7NKQ5</accession>
<proteinExistence type="predicted"/>
<evidence type="ECO:0000256" key="2">
    <source>
        <dbReference type="ARBA" id="ARBA00023015"/>
    </source>
</evidence>
<dbReference type="Proteomes" id="UP000093000">
    <property type="component" value="Unassembled WGS sequence"/>
</dbReference>
<dbReference type="GO" id="GO:0000981">
    <property type="term" value="F:DNA-binding transcription factor activity, RNA polymerase II-specific"/>
    <property type="evidence" value="ECO:0007669"/>
    <property type="project" value="TreeGrafter"/>
</dbReference>
<dbReference type="SMART" id="SM00353">
    <property type="entry name" value="HLH"/>
    <property type="match status" value="1"/>
</dbReference>
<keyword evidence="2" id="KW-0805">Transcription regulation</keyword>
<keyword evidence="3" id="KW-0238">DNA-binding</keyword>
<dbReference type="GO" id="GO:0046983">
    <property type="term" value="F:protein dimerization activity"/>
    <property type="evidence" value="ECO:0007669"/>
    <property type="project" value="InterPro"/>
</dbReference>
<keyword evidence="4" id="KW-0804">Transcription</keyword>
<dbReference type="STRING" id="101091.A0A1C7NKQ5"/>
<gene>
    <name evidence="8" type="primary">N-MYC2</name>
    <name evidence="8" type="ORF">A0J61_02554</name>
</gene>
<evidence type="ECO:0000313" key="9">
    <source>
        <dbReference type="Proteomes" id="UP000093000"/>
    </source>
</evidence>
<dbReference type="AlphaFoldDB" id="A0A1C7NKQ5"/>
<dbReference type="PANTHER" id="PTHR15741">
    <property type="entry name" value="BASIC HELIX-LOOP-HELIX ZIP TRANSCRIPTION FACTOR"/>
    <property type="match status" value="1"/>
</dbReference>
<evidence type="ECO:0000256" key="6">
    <source>
        <dbReference type="SAM" id="MobiDB-lite"/>
    </source>
</evidence>
<dbReference type="GO" id="GO:0000978">
    <property type="term" value="F:RNA polymerase II cis-regulatory region sequence-specific DNA binding"/>
    <property type="evidence" value="ECO:0007669"/>
    <property type="project" value="TreeGrafter"/>
</dbReference>
<dbReference type="SUPFAM" id="SSF47459">
    <property type="entry name" value="HLH, helix-loop-helix DNA-binding domain"/>
    <property type="match status" value="1"/>
</dbReference>
<reference evidence="8 9" key="1">
    <citation type="submission" date="2016-03" db="EMBL/GenBank/DDBJ databases">
        <title>Choanephora cucurbitarum.</title>
        <authorList>
            <person name="Min B."/>
            <person name="Park H."/>
            <person name="Park J.-H."/>
            <person name="Shin H.-D."/>
            <person name="Choi I.-G."/>
        </authorList>
    </citation>
    <scope>NUCLEOTIDE SEQUENCE [LARGE SCALE GENOMIC DNA]</scope>
    <source>
        <strain evidence="8 9">KUS-F28377</strain>
    </source>
</reference>
<dbReference type="PROSITE" id="PS50888">
    <property type="entry name" value="BHLH"/>
    <property type="match status" value="1"/>
</dbReference>
<comment type="caution">
    <text evidence="8">The sequence shown here is derived from an EMBL/GenBank/DDBJ whole genome shotgun (WGS) entry which is preliminary data.</text>
</comment>
<dbReference type="Gene3D" id="4.10.280.10">
    <property type="entry name" value="Helix-loop-helix DNA-binding domain"/>
    <property type="match status" value="1"/>
</dbReference>
<evidence type="ECO:0000256" key="1">
    <source>
        <dbReference type="ARBA" id="ARBA00004123"/>
    </source>
</evidence>
<dbReference type="Pfam" id="PF00010">
    <property type="entry name" value="HLH"/>
    <property type="match status" value="1"/>
</dbReference>
<feature type="domain" description="BHLH" evidence="7">
    <location>
        <begin position="63"/>
        <end position="114"/>
    </location>
</feature>
<dbReference type="InterPro" id="IPR052207">
    <property type="entry name" value="Max-like/E-box_TFs"/>
</dbReference>
<dbReference type="EMBL" id="LUGH01000097">
    <property type="protein sequence ID" value="OBZ89399.1"/>
    <property type="molecule type" value="Genomic_DNA"/>
</dbReference>
<evidence type="ECO:0000256" key="4">
    <source>
        <dbReference type="ARBA" id="ARBA00023163"/>
    </source>
</evidence>
<evidence type="ECO:0000259" key="7">
    <source>
        <dbReference type="PROSITE" id="PS50888"/>
    </source>
</evidence>
<protein>
    <submittedName>
        <fullName evidence="8">N-myc 2 proto-oncogene protein</fullName>
    </submittedName>
</protein>
<sequence length="214" mass="24779">MISNQHPQVLTPIYLRHADYTLPHLTPVSQPPLRKKQQRPIQPYPDHSPPSEKCLRDSLTDDEKRANHILSEQKRRNTIRSGFKELTEMIPTLKNINHSKSTILFKAVDYINHLERHNRSLHDKLAGLQLRIQKTKKTKPTPISHDLGHLPPNTVNALLIHKQQQQQLEELQVQLRSQQRLLTKHHLFSHLLEPSKANTAIYRSIAIPTHTSST</sequence>
<dbReference type="InParanoid" id="A0A1C7NKQ5"/>
<feature type="region of interest" description="Disordered" evidence="6">
    <location>
        <begin position="25"/>
        <end position="55"/>
    </location>
</feature>
<evidence type="ECO:0000256" key="5">
    <source>
        <dbReference type="ARBA" id="ARBA00023242"/>
    </source>
</evidence>